<proteinExistence type="predicted"/>
<feature type="region of interest" description="Disordered" evidence="1">
    <location>
        <begin position="1"/>
        <end position="22"/>
    </location>
</feature>
<accession>A0AAV7Q0C8</accession>
<protein>
    <submittedName>
        <fullName evidence="2">Uncharacterized protein</fullName>
    </submittedName>
</protein>
<gene>
    <name evidence="2" type="ORF">NDU88_010941</name>
</gene>
<evidence type="ECO:0000313" key="3">
    <source>
        <dbReference type="Proteomes" id="UP001066276"/>
    </source>
</evidence>
<feature type="compositionally biased region" description="Basic and acidic residues" evidence="1">
    <location>
        <begin position="48"/>
        <end position="105"/>
    </location>
</feature>
<organism evidence="2 3">
    <name type="scientific">Pleurodeles waltl</name>
    <name type="common">Iberian ribbed newt</name>
    <dbReference type="NCBI Taxonomy" id="8319"/>
    <lineage>
        <taxon>Eukaryota</taxon>
        <taxon>Metazoa</taxon>
        <taxon>Chordata</taxon>
        <taxon>Craniata</taxon>
        <taxon>Vertebrata</taxon>
        <taxon>Euteleostomi</taxon>
        <taxon>Amphibia</taxon>
        <taxon>Batrachia</taxon>
        <taxon>Caudata</taxon>
        <taxon>Salamandroidea</taxon>
        <taxon>Salamandridae</taxon>
        <taxon>Pleurodelinae</taxon>
        <taxon>Pleurodeles</taxon>
    </lineage>
</organism>
<sequence>MRRRPHHELQTQKPYLSLCDPPLAPYVFETRAACWRYKKKQSLGTARDTARQSREGKGCDKRDRLRRPESRLDSQEDASDLTRDKPDTDPARDRQGVGSDVKREAGGGNPSEGETVT</sequence>
<name>A0AAV7Q0C8_PLEWA</name>
<evidence type="ECO:0000256" key="1">
    <source>
        <dbReference type="SAM" id="MobiDB-lite"/>
    </source>
</evidence>
<feature type="region of interest" description="Disordered" evidence="1">
    <location>
        <begin position="39"/>
        <end position="117"/>
    </location>
</feature>
<keyword evidence="3" id="KW-1185">Reference proteome</keyword>
<comment type="caution">
    <text evidence="2">The sequence shown here is derived from an EMBL/GenBank/DDBJ whole genome shotgun (WGS) entry which is preliminary data.</text>
</comment>
<dbReference type="EMBL" id="JANPWB010000011">
    <property type="protein sequence ID" value="KAJ1132634.1"/>
    <property type="molecule type" value="Genomic_DNA"/>
</dbReference>
<dbReference type="AlphaFoldDB" id="A0AAV7Q0C8"/>
<reference evidence="2" key="1">
    <citation type="journal article" date="2022" name="bioRxiv">
        <title>Sequencing and chromosome-scale assembly of the giantPleurodeles waltlgenome.</title>
        <authorList>
            <person name="Brown T."/>
            <person name="Elewa A."/>
            <person name="Iarovenko S."/>
            <person name="Subramanian E."/>
            <person name="Araus A.J."/>
            <person name="Petzold A."/>
            <person name="Susuki M."/>
            <person name="Suzuki K.-i.T."/>
            <person name="Hayashi T."/>
            <person name="Toyoda A."/>
            <person name="Oliveira C."/>
            <person name="Osipova E."/>
            <person name="Leigh N.D."/>
            <person name="Simon A."/>
            <person name="Yun M.H."/>
        </authorList>
    </citation>
    <scope>NUCLEOTIDE SEQUENCE</scope>
    <source>
        <strain evidence="2">20211129_DDA</strain>
        <tissue evidence="2">Liver</tissue>
    </source>
</reference>
<dbReference type="Proteomes" id="UP001066276">
    <property type="component" value="Chromosome 7"/>
</dbReference>
<evidence type="ECO:0000313" key="2">
    <source>
        <dbReference type="EMBL" id="KAJ1132634.1"/>
    </source>
</evidence>